<evidence type="ECO:0000256" key="7">
    <source>
        <dbReference type="ARBA" id="ARBA00023136"/>
    </source>
</evidence>
<dbReference type="EMBL" id="BMXI01000003">
    <property type="protein sequence ID" value="GHC45575.1"/>
    <property type="molecule type" value="Genomic_DNA"/>
</dbReference>
<evidence type="ECO:0000313" key="11">
    <source>
        <dbReference type="EMBL" id="GHC45575.1"/>
    </source>
</evidence>
<evidence type="ECO:0000256" key="4">
    <source>
        <dbReference type="ARBA" id="ARBA00022741"/>
    </source>
</evidence>
<dbReference type="GO" id="GO:0005524">
    <property type="term" value="F:ATP binding"/>
    <property type="evidence" value="ECO:0007669"/>
    <property type="project" value="UniProtKB-KW"/>
</dbReference>
<dbReference type="PROSITE" id="PS00211">
    <property type="entry name" value="ABC_TRANSPORTER_1"/>
    <property type="match status" value="1"/>
</dbReference>
<dbReference type="Pfam" id="PF00664">
    <property type="entry name" value="ABC_membrane"/>
    <property type="match status" value="1"/>
</dbReference>
<sequence length="568" mass="62488">MAILLRIFRNVGRYPAMALGVLFLAIGSTLLVLVPPLMTKRFLDVIIKDLRGDLIWQTAGLAVGAIALRQVMVMGRTVLNTAFEQRVVHDLRQELFDKIQRMPLRFFDKRTSGDIMSRVGSDVPAMEKVIIQGIDQGLSGIIQIAVILAFMLYQHVGLTLVTLAPMPLVALITWLYSKFGAPRYTRVAEASADLNASLHDSLAGIRQIKAYTVEPEKLLEFSEKSDEVRAAQMHVVRANAVTWPTVSLVAESGIVIMLAMGSYWLITDGSVTIGVIGAFLFAWGYLFEPISRLSQLGKTFTSGLVSGKRVYEVLDDVEESNLSEGKTPDELIGNVEFDQVHFGYEKDEPIVRGVNLSVKKGQTVAFVGPTGSGKSTLLNLLTGFYHPEQGRILIDGVPVRELSKKWLRQRMGFVTQESFLFNTTLRQNLLLAKQGATDEEIWAALEAANAADFVREMPEGLDTVTGERGAKLSGGQRQRISIARALLKNPPILLLDEATSAVDNETERLIQEALGRLRDDRTSFVIAHRLSTVQDADLICVLVAGEIVEQGTHEELLAQNGVYAGLQG</sequence>
<reference evidence="11" key="2">
    <citation type="submission" date="2020-09" db="EMBL/GenBank/DDBJ databases">
        <authorList>
            <person name="Sun Q."/>
            <person name="Kim S."/>
        </authorList>
    </citation>
    <scope>NUCLEOTIDE SEQUENCE</scope>
    <source>
        <strain evidence="11">KCTC 12988</strain>
    </source>
</reference>
<evidence type="ECO:0000259" key="10">
    <source>
        <dbReference type="PROSITE" id="PS50929"/>
    </source>
</evidence>
<evidence type="ECO:0000313" key="12">
    <source>
        <dbReference type="Proteomes" id="UP000644507"/>
    </source>
</evidence>
<name>A0A918WGX0_9BACT</name>
<dbReference type="GO" id="GO:0015421">
    <property type="term" value="F:ABC-type oligopeptide transporter activity"/>
    <property type="evidence" value="ECO:0007669"/>
    <property type="project" value="TreeGrafter"/>
</dbReference>
<dbReference type="InterPro" id="IPR003593">
    <property type="entry name" value="AAA+_ATPase"/>
</dbReference>
<dbReference type="FunFam" id="3.40.50.300:FF:000287">
    <property type="entry name" value="Multidrug ABC transporter ATP-binding protein"/>
    <property type="match status" value="1"/>
</dbReference>
<dbReference type="Gene3D" id="3.40.50.300">
    <property type="entry name" value="P-loop containing nucleotide triphosphate hydrolases"/>
    <property type="match status" value="1"/>
</dbReference>
<evidence type="ECO:0000259" key="9">
    <source>
        <dbReference type="PROSITE" id="PS50893"/>
    </source>
</evidence>
<evidence type="ECO:0000256" key="3">
    <source>
        <dbReference type="ARBA" id="ARBA00022692"/>
    </source>
</evidence>
<dbReference type="SUPFAM" id="SSF90123">
    <property type="entry name" value="ABC transporter transmembrane region"/>
    <property type="match status" value="1"/>
</dbReference>
<feature type="transmembrane region" description="Helical" evidence="8">
    <location>
        <begin position="136"/>
        <end position="153"/>
    </location>
</feature>
<keyword evidence="6 8" id="KW-1133">Transmembrane helix</keyword>
<keyword evidence="5 11" id="KW-0067">ATP-binding</keyword>
<dbReference type="SMART" id="SM00382">
    <property type="entry name" value="AAA"/>
    <property type="match status" value="1"/>
</dbReference>
<feature type="domain" description="ABC transporter" evidence="9">
    <location>
        <begin position="335"/>
        <end position="568"/>
    </location>
</feature>
<dbReference type="InterPro" id="IPR027417">
    <property type="entry name" value="P-loop_NTPase"/>
</dbReference>
<proteinExistence type="predicted"/>
<keyword evidence="2" id="KW-0813">Transport</keyword>
<keyword evidence="12" id="KW-1185">Reference proteome</keyword>
<dbReference type="SUPFAM" id="SSF52540">
    <property type="entry name" value="P-loop containing nucleoside triphosphate hydrolases"/>
    <property type="match status" value="1"/>
</dbReference>
<keyword evidence="4" id="KW-0547">Nucleotide-binding</keyword>
<dbReference type="InterPro" id="IPR003439">
    <property type="entry name" value="ABC_transporter-like_ATP-bd"/>
</dbReference>
<dbReference type="PANTHER" id="PTHR43394">
    <property type="entry name" value="ATP-DEPENDENT PERMEASE MDL1, MITOCHONDRIAL"/>
    <property type="match status" value="1"/>
</dbReference>
<organism evidence="11 12">
    <name type="scientific">Roseibacillus persicicus</name>
    <dbReference type="NCBI Taxonomy" id="454148"/>
    <lineage>
        <taxon>Bacteria</taxon>
        <taxon>Pseudomonadati</taxon>
        <taxon>Verrucomicrobiota</taxon>
        <taxon>Verrucomicrobiia</taxon>
        <taxon>Verrucomicrobiales</taxon>
        <taxon>Verrucomicrobiaceae</taxon>
        <taxon>Roseibacillus</taxon>
    </lineage>
</organism>
<gene>
    <name evidence="11" type="ORF">GCM10007100_08680</name>
</gene>
<dbReference type="InterPro" id="IPR011527">
    <property type="entry name" value="ABC1_TM_dom"/>
</dbReference>
<dbReference type="InterPro" id="IPR017871">
    <property type="entry name" value="ABC_transporter-like_CS"/>
</dbReference>
<dbReference type="AlphaFoldDB" id="A0A918WGX0"/>
<keyword evidence="7 8" id="KW-0472">Membrane</keyword>
<dbReference type="CDD" id="cd18778">
    <property type="entry name" value="ABC_6TM_exporter_like"/>
    <property type="match status" value="1"/>
</dbReference>
<protein>
    <submittedName>
        <fullName evidence="11">ABC transporter ATP-binding protein</fullName>
    </submittedName>
</protein>
<dbReference type="GO" id="GO:0005886">
    <property type="term" value="C:plasma membrane"/>
    <property type="evidence" value="ECO:0007669"/>
    <property type="project" value="UniProtKB-SubCell"/>
</dbReference>
<dbReference type="InterPro" id="IPR036640">
    <property type="entry name" value="ABC1_TM_sf"/>
</dbReference>
<dbReference type="PROSITE" id="PS50893">
    <property type="entry name" value="ABC_TRANSPORTER_2"/>
    <property type="match status" value="1"/>
</dbReference>
<dbReference type="RefSeq" id="WP_189567685.1">
    <property type="nucleotide sequence ID" value="NZ_BMXI01000003.1"/>
</dbReference>
<dbReference type="PANTHER" id="PTHR43394:SF1">
    <property type="entry name" value="ATP-BINDING CASSETTE SUB-FAMILY B MEMBER 10, MITOCHONDRIAL"/>
    <property type="match status" value="1"/>
</dbReference>
<comment type="caution">
    <text evidence="11">The sequence shown here is derived from an EMBL/GenBank/DDBJ whole genome shotgun (WGS) entry which is preliminary data.</text>
</comment>
<accession>A0A918WGX0</accession>
<evidence type="ECO:0000256" key="8">
    <source>
        <dbReference type="SAM" id="Phobius"/>
    </source>
</evidence>
<dbReference type="PROSITE" id="PS50929">
    <property type="entry name" value="ABC_TM1F"/>
    <property type="match status" value="1"/>
</dbReference>
<evidence type="ECO:0000256" key="5">
    <source>
        <dbReference type="ARBA" id="ARBA00022840"/>
    </source>
</evidence>
<evidence type="ECO:0000256" key="6">
    <source>
        <dbReference type="ARBA" id="ARBA00022989"/>
    </source>
</evidence>
<dbReference type="Proteomes" id="UP000644507">
    <property type="component" value="Unassembled WGS sequence"/>
</dbReference>
<feature type="transmembrane region" description="Helical" evidence="8">
    <location>
        <begin position="12"/>
        <end position="34"/>
    </location>
</feature>
<dbReference type="Pfam" id="PF00005">
    <property type="entry name" value="ABC_tran"/>
    <property type="match status" value="1"/>
</dbReference>
<dbReference type="InterPro" id="IPR039421">
    <property type="entry name" value="Type_1_exporter"/>
</dbReference>
<feature type="transmembrane region" description="Helical" evidence="8">
    <location>
        <begin position="54"/>
        <end position="72"/>
    </location>
</feature>
<feature type="transmembrane region" description="Helical" evidence="8">
    <location>
        <begin position="271"/>
        <end position="288"/>
    </location>
</feature>
<keyword evidence="3 8" id="KW-0812">Transmembrane</keyword>
<dbReference type="Gene3D" id="1.20.1560.10">
    <property type="entry name" value="ABC transporter type 1, transmembrane domain"/>
    <property type="match status" value="1"/>
</dbReference>
<comment type="subcellular location">
    <subcellularLocation>
        <location evidence="1">Cell membrane</location>
        <topology evidence="1">Multi-pass membrane protein</topology>
    </subcellularLocation>
</comment>
<dbReference type="GO" id="GO:0016887">
    <property type="term" value="F:ATP hydrolysis activity"/>
    <property type="evidence" value="ECO:0007669"/>
    <property type="project" value="InterPro"/>
</dbReference>
<feature type="domain" description="ABC transmembrane type-1" evidence="10">
    <location>
        <begin position="19"/>
        <end position="302"/>
    </location>
</feature>
<evidence type="ECO:0000256" key="1">
    <source>
        <dbReference type="ARBA" id="ARBA00004651"/>
    </source>
</evidence>
<feature type="transmembrane region" description="Helical" evidence="8">
    <location>
        <begin position="241"/>
        <end position="265"/>
    </location>
</feature>
<evidence type="ECO:0000256" key="2">
    <source>
        <dbReference type="ARBA" id="ARBA00022448"/>
    </source>
</evidence>
<reference evidence="11" key="1">
    <citation type="journal article" date="2014" name="Int. J. Syst. Evol. Microbiol.">
        <title>Complete genome sequence of Corynebacterium casei LMG S-19264T (=DSM 44701T), isolated from a smear-ripened cheese.</title>
        <authorList>
            <consortium name="US DOE Joint Genome Institute (JGI-PGF)"/>
            <person name="Walter F."/>
            <person name="Albersmeier A."/>
            <person name="Kalinowski J."/>
            <person name="Ruckert C."/>
        </authorList>
    </citation>
    <scope>NUCLEOTIDE SEQUENCE</scope>
    <source>
        <strain evidence="11">KCTC 12988</strain>
    </source>
</reference>
<feature type="transmembrane region" description="Helical" evidence="8">
    <location>
        <begin position="159"/>
        <end position="176"/>
    </location>
</feature>